<keyword evidence="3 8" id="KW-0813">Transport</keyword>
<evidence type="ECO:0000313" key="11">
    <source>
        <dbReference type="Proteomes" id="UP000037146"/>
    </source>
</evidence>
<evidence type="ECO:0000256" key="9">
    <source>
        <dbReference type="SAM" id="Phobius"/>
    </source>
</evidence>
<dbReference type="GO" id="GO:0032217">
    <property type="term" value="F:riboflavin transmembrane transporter activity"/>
    <property type="evidence" value="ECO:0007669"/>
    <property type="project" value="UniProtKB-UniRule"/>
</dbReference>
<gene>
    <name evidence="10" type="ORF">AC625_14885</name>
</gene>
<evidence type="ECO:0000256" key="3">
    <source>
        <dbReference type="ARBA" id="ARBA00022448"/>
    </source>
</evidence>
<dbReference type="STRING" id="1679170.AC625_14885"/>
<keyword evidence="5 9" id="KW-0812">Transmembrane</keyword>
<comment type="caution">
    <text evidence="10">The sequence shown here is derived from an EMBL/GenBank/DDBJ whole genome shotgun (WGS) entry which is preliminary data.</text>
</comment>
<dbReference type="Proteomes" id="UP000037146">
    <property type="component" value="Unassembled WGS sequence"/>
</dbReference>
<dbReference type="PATRIC" id="fig|1679170.3.peg.3397"/>
<feature type="transmembrane region" description="Helical" evidence="9">
    <location>
        <begin position="40"/>
        <end position="60"/>
    </location>
</feature>
<feature type="transmembrane region" description="Helical" evidence="9">
    <location>
        <begin position="153"/>
        <end position="178"/>
    </location>
</feature>
<evidence type="ECO:0000256" key="4">
    <source>
        <dbReference type="ARBA" id="ARBA00022475"/>
    </source>
</evidence>
<keyword evidence="11" id="KW-1185">Reference proteome</keyword>
<dbReference type="PANTHER" id="PTHR38438:SF1">
    <property type="entry name" value="RIBOFLAVIN TRANSPORTER RIBU"/>
    <property type="match status" value="1"/>
</dbReference>
<dbReference type="GO" id="GO:0005886">
    <property type="term" value="C:plasma membrane"/>
    <property type="evidence" value="ECO:0007669"/>
    <property type="project" value="UniProtKB-SubCell"/>
</dbReference>
<feature type="transmembrane region" description="Helical" evidence="9">
    <location>
        <begin position="6"/>
        <end position="28"/>
    </location>
</feature>
<feature type="transmembrane region" description="Helical" evidence="9">
    <location>
        <begin position="80"/>
        <end position="100"/>
    </location>
</feature>
<accession>A0A0K9H0G7</accession>
<sequence>MKVYNVKKLVILAMLGSISYVLMVLNFPFPGLPPFLKIDFSDIPAIIAALIFGPVAGIIVELLKNILDFVMIGSPTGVPVGHIANFVAGILFVLPTYYIFKKLNSKHGMTIALVMGTIIMSLLMSVLNYYVVLPAYTLFMNWDAMSSQETRQFVTTAILPFNILKGGLITIVFTLLYIRMKTWIHKQALSHNG</sequence>
<reference evidence="11" key="1">
    <citation type="submission" date="2015-07" db="EMBL/GenBank/DDBJ databases">
        <title>Genome sequencing project for genomic taxonomy and phylogenomics of Bacillus-like bacteria.</title>
        <authorList>
            <person name="Liu B."/>
            <person name="Wang J."/>
            <person name="Zhu Y."/>
            <person name="Liu G."/>
            <person name="Chen Q."/>
            <person name="Chen Z."/>
            <person name="Lan J."/>
            <person name="Che J."/>
            <person name="Ge C."/>
            <person name="Shi H."/>
            <person name="Pan Z."/>
            <person name="Liu X."/>
        </authorList>
    </citation>
    <scope>NUCLEOTIDE SEQUENCE [LARGE SCALE GENOMIC DNA]</scope>
    <source>
        <strain evidence="11">FJAT-27997</strain>
    </source>
</reference>
<dbReference type="EMBL" id="LFZW01000001">
    <property type="protein sequence ID" value="KMY52371.1"/>
    <property type="molecule type" value="Genomic_DNA"/>
</dbReference>
<comment type="function">
    <text evidence="8">Probably a riboflavin-binding protein that interacts with the energy-coupling factor (ECF) ABC-transporter complex.</text>
</comment>
<comment type="similarity">
    <text evidence="2 8">Belongs to the prokaryotic riboflavin transporter (P-RFT) (TC 2.A.87) family.</text>
</comment>
<dbReference type="PIRSF" id="PIRSF037778">
    <property type="entry name" value="UCP037778_transp_RibU"/>
    <property type="match status" value="1"/>
</dbReference>
<evidence type="ECO:0000256" key="6">
    <source>
        <dbReference type="ARBA" id="ARBA00022989"/>
    </source>
</evidence>
<keyword evidence="4 8" id="KW-1003">Cell membrane</keyword>
<organism evidence="10 11">
    <name type="scientific">Peribacillus loiseleuriae</name>
    <dbReference type="NCBI Taxonomy" id="1679170"/>
    <lineage>
        <taxon>Bacteria</taxon>
        <taxon>Bacillati</taxon>
        <taxon>Bacillota</taxon>
        <taxon>Bacilli</taxon>
        <taxon>Bacillales</taxon>
        <taxon>Bacillaceae</taxon>
        <taxon>Peribacillus</taxon>
    </lineage>
</organism>
<keyword evidence="7 8" id="KW-0472">Membrane</keyword>
<dbReference type="RefSeq" id="WP_049683762.1">
    <property type="nucleotide sequence ID" value="NZ_LFZW01000001.1"/>
</dbReference>
<dbReference type="PANTHER" id="PTHR38438">
    <property type="entry name" value="RIBOFLAVIN TRANSPORTER RIBU"/>
    <property type="match status" value="1"/>
</dbReference>
<comment type="subcellular location">
    <subcellularLocation>
        <location evidence="1">Cell membrane</location>
        <topology evidence="1">Multi-pass membrane protein</topology>
    </subcellularLocation>
</comment>
<dbReference type="Gene3D" id="1.10.1760.20">
    <property type="match status" value="1"/>
</dbReference>
<dbReference type="InterPro" id="IPR025720">
    <property type="entry name" value="RibU"/>
</dbReference>
<feature type="transmembrane region" description="Helical" evidence="9">
    <location>
        <begin position="112"/>
        <end position="133"/>
    </location>
</feature>
<dbReference type="OrthoDB" id="9809216at2"/>
<dbReference type="InterPro" id="IPR024529">
    <property type="entry name" value="ECF_trnsprt_substrate-spec"/>
</dbReference>
<evidence type="ECO:0000256" key="5">
    <source>
        <dbReference type="ARBA" id="ARBA00022692"/>
    </source>
</evidence>
<evidence type="ECO:0000256" key="2">
    <source>
        <dbReference type="ARBA" id="ARBA00005540"/>
    </source>
</evidence>
<dbReference type="AlphaFoldDB" id="A0A0K9H0G7"/>
<name>A0A0K9H0G7_9BACI</name>
<dbReference type="Pfam" id="PF12822">
    <property type="entry name" value="ECF_trnsprt"/>
    <property type="match status" value="1"/>
</dbReference>
<evidence type="ECO:0000256" key="1">
    <source>
        <dbReference type="ARBA" id="ARBA00004651"/>
    </source>
</evidence>
<protein>
    <recommendedName>
        <fullName evidence="8">Riboflavin transporter</fullName>
    </recommendedName>
</protein>
<keyword evidence="6 9" id="KW-1133">Transmembrane helix</keyword>
<evidence type="ECO:0000256" key="8">
    <source>
        <dbReference type="PIRNR" id="PIRNR037778"/>
    </source>
</evidence>
<evidence type="ECO:0000256" key="7">
    <source>
        <dbReference type="ARBA" id="ARBA00023136"/>
    </source>
</evidence>
<proteinExistence type="inferred from homology"/>
<evidence type="ECO:0000313" key="10">
    <source>
        <dbReference type="EMBL" id="KMY52371.1"/>
    </source>
</evidence>